<evidence type="ECO:0000259" key="1">
    <source>
        <dbReference type="PROSITE" id="PS51186"/>
    </source>
</evidence>
<dbReference type="Pfam" id="PF00583">
    <property type="entry name" value="Acetyltransf_1"/>
    <property type="match status" value="1"/>
</dbReference>
<sequence length="356" mass="38910">MSSRIVVHSDPLDLLRAIEKVPNADGVRTNHAVGFVVQAWTQGPAPTPTDEAKRKPDDEAQVLVTVWQGDSLRLIFTKLDWSQCKVVSPVPPAQLADDALPFIEPLAKHLLNLAPFSTNPSLLRSICGPQILVDAFLTHWPHERKPAASMHIIPASISVAPPSAPCPAGDSFERIREVDHLPQNDLDTIADLQRDFFGDHETSPKLSRDDAIAYLREAVPRSGMWIYRSSPSPSSAPVPVGFVTTGRPTLRTCAIRMVYVAPSQRGKGLAKRMVSTVVRAHLVDAPRVPLNLTSGRPPSAVEACEDQTRWGGKDEVCLFVEPDNPAARRAYASVGFVETEAVWCDADLEGIEPGHW</sequence>
<dbReference type="CDD" id="cd04301">
    <property type="entry name" value="NAT_SF"/>
    <property type="match status" value="1"/>
</dbReference>
<protein>
    <recommendedName>
        <fullName evidence="1">N-acetyltransferase domain-containing protein</fullName>
    </recommendedName>
</protein>
<dbReference type="Gene3D" id="3.40.630.30">
    <property type="match status" value="1"/>
</dbReference>
<dbReference type="GO" id="GO:0016747">
    <property type="term" value="F:acyltransferase activity, transferring groups other than amino-acyl groups"/>
    <property type="evidence" value="ECO:0007669"/>
    <property type="project" value="InterPro"/>
</dbReference>
<dbReference type="InterPro" id="IPR000182">
    <property type="entry name" value="GNAT_dom"/>
</dbReference>
<feature type="domain" description="N-acetyltransferase" evidence="1">
    <location>
        <begin position="173"/>
        <end position="356"/>
    </location>
</feature>
<comment type="caution">
    <text evidence="2">The sequence shown here is derived from an EMBL/GenBank/DDBJ whole genome shotgun (WGS) entry which is preliminary data.</text>
</comment>
<dbReference type="AlphaFoldDB" id="A0AAV5GAI6"/>
<dbReference type="SUPFAM" id="SSF55729">
    <property type="entry name" value="Acyl-CoA N-acyltransferases (Nat)"/>
    <property type="match status" value="1"/>
</dbReference>
<keyword evidence="3" id="KW-1185">Reference proteome</keyword>
<dbReference type="PROSITE" id="PS51186">
    <property type="entry name" value="GNAT"/>
    <property type="match status" value="1"/>
</dbReference>
<dbReference type="InterPro" id="IPR016181">
    <property type="entry name" value="Acyl_CoA_acyltransferase"/>
</dbReference>
<name>A0AAV5GAI6_9BASI</name>
<dbReference type="EMBL" id="BQKY01000001">
    <property type="protein sequence ID" value="GJN87444.1"/>
    <property type="molecule type" value="Genomic_DNA"/>
</dbReference>
<dbReference type="Proteomes" id="UP001342314">
    <property type="component" value="Unassembled WGS sequence"/>
</dbReference>
<evidence type="ECO:0000313" key="2">
    <source>
        <dbReference type="EMBL" id="GJN87444.1"/>
    </source>
</evidence>
<reference evidence="2 3" key="1">
    <citation type="submission" date="2021-12" db="EMBL/GenBank/DDBJ databases">
        <title>High titer production of polyol ester of fatty acids by Rhodotorula paludigena BS15 towards product separation-free biomass refinery.</title>
        <authorList>
            <person name="Mano J."/>
            <person name="Ono H."/>
            <person name="Tanaka T."/>
            <person name="Naito K."/>
            <person name="Sushida H."/>
            <person name="Ike M."/>
            <person name="Tokuyasu K."/>
            <person name="Kitaoka M."/>
        </authorList>
    </citation>
    <scope>NUCLEOTIDE SEQUENCE [LARGE SCALE GENOMIC DNA]</scope>
    <source>
        <strain evidence="2 3">BS15</strain>
    </source>
</reference>
<proteinExistence type="predicted"/>
<organism evidence="2 3">
    <name type="scientific">Rhodotorula paludigena</name>
    <dbReference type="NCBI Taxonomy" id="86838"/>
    <lineage>
        <taxon>Eukaryota</taxon>
        <taxon>Fungi</taxon>
        <taxon>Dikarya</taxon>
        <taxon>Basidiomycota</taxon>
        <taxon>Pucciniomycotina</taxon>
        <taxon>Microbotryomycetes</taxon>
        <taxon>Sporidiobolales</taxon>
        <taxon>Sporidiobolaceae</taxon>
        <taxon>Rhodotorula</taxon>
    </lineage>
</organism>
<gene>
    <name evidence="2" type="ORF">Rhopal_000393-T1</name>
</gene>
<evidence type="ECO:0000313" key="3">
    <source>
        <dbReference type="Proteomes" id="UP001342314"/>
    </source>
</evidence>
<accession>A0AAV5GAI6</accession>